<dbReference type="OrthoDB" id="9784896at2"/>
<dbReference type="HOGENOM" id="CLU_088255_1_0_6"/>
<dbReference type="PANTHER" id="PTHR35891">
    <property type="entry name" value="THIOL:DISULFIDE INTERCHANGE PROTEIN DSBA"/>
    <property type="match status" value="1"/>
</dbReference>
<dbReference type="EMBL" id="AOBV01000014">
    <property type="protein sequence ID" value="ELV07306.1"/>
    <property type="molecule type" value="Genomic_DNA"/>
</dbReference>
<keyword evidence="1 5" id="KW-0732">Signal</keyword>
<dbReference type="CDD" id="cd03019">
    <property type="entry name" value="DsbA_DsbA"/>
    <property type="match status" value="1"/>
</dbReference>
<dbReference type="PIRSF" id="PIRSF001488">
    <property type="entry name" value="Tdi_protein"/>
    <property type="match status" value="1"/>
</dbReference>
<keyword evidence="7" id="KW-1185">Reference proteome</keyword>
<dbReference type="InterPro" id="IPR017937">
    <property type="entry name" value="Thioredoxin_CS"/>
</dbReference>
<evidence type="ECO:0000313" key="6">
    <source>
        <dbReference type="EMBL" id="ELV07306.1"/>
    </source>
</evidence>
<keyword evidence="2" id="KW-0676">Redox-active center</keyword>
<dbReference type="SUPFAM" id="SSF52833">
    <property type="entry name" value="Thioredoxin-like"/>
    <property type="match status" value="1"/>
</dbReference>
<dbReference type="Gene3D" id="3.40.30.10">
    <property type="entry name" value="Glutaredoxin"/>
    <property type="match status" value="2"/>
</dbReference>
<evidence type="ECO:0000256" key="2">
    <source>
        <dbReference type="ARBA" id="ARBA00023284"/>
    </source>
</evidence>
<sequence length="224" mass="25089">MSLRSMSQKLLGTTLLVGSMLFAGAQSVKLPEKAQLVKTSNPEQVEVVEVFSYTCGHCYQLEAPVANWLKTKPEDVNFVRIHMPGEGVWGQLSRTFFTLEAMGELEKAHPVMYQALMVDRMRDFEPENIAAYLQKNAGIDEATFLKTWNSFPVTASYNRALDLVQNQYQQDYTPFFIIDGEYLVNGETSKATSYEGIVEAVDQVSKSLLKEKQAKAPEQAATAQ</sequence>
<evidence type="ECO:0000256" key="5">
    <source>
        <dbReference type="SAM" id="SignalP"/>
    </source>
</evidence>
<evidence type="ECO:0000256" key="1">
    <source>
        <dbReference type="ARBA" id="ARBA00022729"/>
    </source>
</evidence>
<evidence type="ECO:0000256" key="4">
    <source>
        <dbReference type="PIRSR" id="PIRSR001488-1"/>
    </source>
</evidence>
<dbReference type="PANTHER" id="PTHR35891:SF3">
    <property type="entry name" value="THIOL:DISULFIDE INTERCHANGE PROTEIN DSBL"/>
    <property type="match status" value="1"/>
</dbReference>
<dbReference type="InterPro" id="IPR050824">
    <property type="entry name" value="Thiol_disulfide_DsbA"/>
</dbReference>
<comment type="caution">
    <text evidence="6">The sequence shown here is derived from an EMBL/GenBank/DDBJ whole genome shotgun (WGS) entry which is preliminary data.</text>
</comment>
<dbReference type="InterPro" id="IPR023205">
    <property type="entry name" value="DsbA/DsbL"/>
</dbReference>
<proteinExistence type="inferred from homology"/>
<comment type="subcellular location">
    <subcellularLocation>
        <location evidence="3">Periplasm</location>
    </subcellularLocation>
</comment>
<comment type="similarity">
    <text evidence="3">Belongs to the thioredoxin family.</text>
</comment>
<dbReference type="InterPro" id="IPR036249">
    <property type="entry name" value="Thioredoxin-like_sf"/>
</dbReference>
<dbReference type="GO" id="GO:0042597">
    <property type="term" value="C:periplasmic space"/>
    <property type="evidence" value="ECO:0007669"/>
    <property type="project" value="UniProtKB-SubCell"/>
</dbReference>
<evidence type="ECO:0000313" key="7">
    <source>
        <dbReference type="Proteomes" id="UP000011617"/>
    </source>
</evidence>
<name>L8XYA9_9GAMM</name>
<organism evidence="6 7">
    <name type="scientific">Wohlfahrtiimonas chitiniclastica SH04</name>
    <dbReference type="NCBI Taxonomy" id="1261130"/>
    <lineage>
        <taxon>Bacteria</taxon>
        <taxon>Pseudomonadati</taxon>
        <taxon>Pseudomonadota</taxon>
        <taxon>Gammaproteobacteria</taxon>
        <taxon>Cardiobacteriales</taxon>
        <taxon>Ignatzschineriaceae</taxon>
        <taxon>Wohlfahrtiimonas</taxon>
    </lineage>
</organism>
<feature type="chain" id="PRO_5003998487" description="Thiol:disulfide interchange protein" evidence="5">
    <location>
        <begin position="26"/>
        <end position="224"/>
    </location>
</feature>
<dbReference type="PATRIC" id="fig|1261130.3.peg.1785"/>
<evidence type="ECO:0000256" key="3">
    <source>
        <dbReference type="PIRNR" id="PIRNR001488"/>
    </source>
</evidence>
<keyword evidence="3" id="KW-0574">Periplasm</keyword>
<reference evidence="6 7" key="1">
    <citation type="journal article" date="2013" name="Genome Announc.">
        <title>Complete Genome Sequence of Wohlfahrtiimonas chitiniclastica Strain SH04, Isolated from Chrysomya megacephala Collected from Pudong International Airport in China.</title>
        <authorList>
            <person name="Cao X.M."/>
            <person name="Chen T."/>
            <person name="Xu L.Z."/>
            <person name="Yao L.S."/>
            <person name="Qi J."/>
            <person name="Zhang X.L."/>
            <person name="Yan Q.L."/>
            <person name="Deng Y.H."/>
            <person name="Guo T.Y."/>
            <person name="Wang J."/>
            <person name="Hu K.X."/>
            <person name="Xu B.L."/>
        </authorList>
    </citation>
    <scope>NUCLEOTIDE SEQUENCE [LARGE SCALE GENOMIC DNA]</scope>
    <source>
        <strain evidence="6 7">SH04</strain>
    </source>
</reference>
<feature type="signal peptide" evidence="5">
    <location>
        <begin position="1"/>
        <end position="25"/>
    </location>
</feature>
<keyword evidence="3" id="KW-1015">Disulfide bond</keyword>
<gene>
    <name evidence="6" type="ORF">F387_01856</name>
</gene>
<dbReference type="PROSITE" id="PS00194">
    <property type="entry name" value="THIOREDOXIN_1"/>
    <property type="match status" value="1"/>
</dbReference>
<feature type="disulfide bond" description="Redox-active" evidence="4">
    <location>
        <begin position="55"/>
        <end position="58"/>
    </location>
</feature>
<dbReference type="Proteomes" id="UP000011617">
    <property type="component" value="Unassembled WGS sequence"/>
</dbReference>
<protein>
    <recommendedName>
        <fullName evidence="3">Thiol:disulfide interchange protein</fullName>
    </recommendedName>
</protein>
<dbReference type="AlphaFoldDB" id="L8XYA9"/>
<accession>L8XYA9</accession>